<dbReference type="InterPro" id="IPR000683">
    <property type="entry name" value="Gfo/Idh/MocA-like_OxRdtase_N"/>
</dbReference>
<protein>
    <submittedName>
        <fullName evidence="3">Dehydrogenase aclE</fullName>
    </submittedName>
</protein>
<dbReference type="Gene3D" id="3.30.360.10">
    <property type="entry name" value="Dihydrodipicolinate Reductase, domain 2"/>
    <property type="match status" value="1"/>
</dbReference>
<feature type="domain" description="Gfo/Idh/MocA-like oxidoreductase N-terminal" evidence="1">
    <location>
        <begin position="45"/>
        <end position="145"/>
    </location>
</feature>
<evidence type="ECO:0000259" key="1">
    <source>
        <dbReference type="Pfam" id="PF01408"/>
    </source>
</evidence>
<feature type="non-terminal residue" evidence="3">
    <location>
        <position position="390"/>
    </location>
</feature>
<gene>
    <name evidence="3" type="ORF">HII31_05844</name>
</gene>
<feature type="domain" description="Gal80p-like C-terminal" evidence="2">
    <location>
        <begin position="152"/>
        <end position="305"/>
    </location>
</feature>
<dbReference type="InterPro" id="IPR055080">
    <property type="entry name" value="Gal80p-like_C"/>
</dbReference>
<dbReference type="OrthoDB" id="446809at2759"/>
<dbReference type="GO" id="GO:0000166">
    <property type="term" value="F:nucleotide binding"/>
    <property type="evidence" value="ECO:0007669"/>
    <property type="project" value="InterPro"/>
</dbReference>
<dbReference type="Proteomes" id="UP000660729">
    <property type="component" value="Unassembled WGS sequence"/>
</dbReference>
<dbReference type="InterPro" id="IPR051317">
    <property type="entry name" value="Gfo/Idh/MocA_oxidoreduct"/>
</dbReference>
<reference evidence="3" key="1">
    <citation type="submission" date="2020-04" db="EMBL/GenBank/DDBJ databases">
        <title>Draft genome resource of the tomato pathogen Pseudocercospora fuligena.</title>
        <authorList>
            <person name="Zaccaron A."/>
        </authorList>
    </citation>
    <scope>NUCLEOTIDE SEQUENCE</scope>
    <source>
        <strain evidence="3">PF001</strain>
    </source>
</reference>
<accession>A0A8H6RHW5</accession>
<dbReference type="Gene3D" id="3.40.50.720">
    <property type="entry name" value="NAD(P)-binding Rossmann-like Domain"/>
    <property type="match status" value="1"/>
</dbReference>
<evidence type="ECO:0000259" key="2">
    <source>
        <dbReference type="Pfam" id="PF22685"/>
    </source>
</evidence>
<keyword evidence="4" id="KW-1185">Reference proteome</keyword>
<dbReference type="EMBL" id="JABCIY010000106">
    <property type="protein sequence ID" value="KAF7192796.1"/>
    <property type="molecule type" value="Genomic_DNA"/>
</dbReference>
<comment type="caution">
    <text evidence="3">The sequence shown here is derived from an EMBL/GenBank/DDBJ whole genome shotgun (WGS) entry which is preliminary data.</text>
</comment>
<name>A0A8H6RHW5_9PEZI</name>
<dbReference type="Pfam" id="PF22685">
    <property type="entry name" value="Gal80p_C-like"/>
    <property type="match status" value="1"/>
</dbReference>
<dbReference type="PANTHER" id="PTHR43708">
    <property type="entry name" value="CONSERVED EXPRESSED OXIDOREDUCTASE (EUROFUNG)"/>
    <property type="match status" value="1"/>
</dbReference>
<dbReference type="SUPFAM" id="SSF55347">
    <property type="entry name" value="Glyceraldehyde-3-phosphate dehydrogenase-like, C-terminal domain"/>
    <property type="match status" value="1"/>
</dbReference>
<dbReference type="AlphaFoldDB" id="A0A8H6RHW5"/>
<organism evidence="3 4">
    <name type="scientific">Pseudocercospora fuligena</name>
    <dbReference type="NCBI Taxonomy" id="685502"/>
    <lineage>
        <taxon>Eukaryota</taxon>
        <taxon>Fungi</taxon>
        <taxon>Dikarya</taxon>
        <taxon>Ascomycota</taxon>
        <taxon>Pezizomycotina</taxon>
        <taxon>Dothideomycetes</taxon>
        <taxon>Dothideomycetidae</taxon>
        <taxon>Mycosphaerellales</taxon>
        <taxon>Mycosphaerellaceae</taxon>
        <taxon>Pseudocercospora</taxon>
    </lineage>
</organism>
<evidence type="ECO:0000313" key="3">
    <source>
        <dbReference type="EMBL" id="KAF7192796.1"/>
    </source>
</evidence>
<dbReference type="SUPFAM" id="SSF51735">
    <property type="entry name" value="NAD(P)-binding Rossmann-fold domains"/>
    <property type="match status" value="1"/>
</dbReference>
<dbReference type="Pfam" id="PF01408">
    <property type="entry name" value="GFO_IDH_MocA"/>
    <property type="match status" value="1"/>
</dbReference>
<sequence length="390" mass="42887">LEAGIWTPASSIWKNNVSALDNGTDQSSTHWAVQVGEDILGERGRDRFEIRALLNSSVDAAKRAIEYYNLPPDTKAYGSADDLAKDGDIDLVVCTTRVDVHYDTVKPSVEAGKAVFVEWPLAENVQRATELADLARKSGSLTLVGIQARVGPVAVKLRELLGSREVGKVLSSSVQAFSPYSNRESVSEGLAYFLDKAVGGNPITIAFGHMIDFVHSVIGEFESSNSHVQIQHPEQAIIGTDGKEKTRHTSDVPDLLSLHGTLQPSTSVAKGASLIVNFRKGPPFPGTLPFVWTINCEKAEIRITSERGPFLQSESNSYPVPIELHDFASGEVKKVEWHWEDWQEVIGARSRNIGKLYDLYAEGKLEAASCATFDSAVWRHKQLDRILYEQ</sequence>
<dbReference type="InterPro" id="IPR036291">
    <property type="entry name" value="NAD(P)-bd_dom_sf"/>
</dbReference>
<dbReference type="PANTHER" id="PTHR43708:SF1">
    <property type="entry name" value="GALACTOSE_LACTOSE METABOLISM REGULATORY PROTEIN GAL80"/>
    <property type="match status" value="1"/>
</dbReference>
<evidence type="ECO:0000313" key="4">
    <source>
        <dbReference type="Proteomes" id="UP000660729"/>
    </source>
</evidence>
<proteinExistence type="predicted"/>